<gene>
    <name evidence="2" type="ORF">FG382_08785</name>
</gene>
<dbReference type="AlphaFoldDB" id="A0A544TAZ5"/>
<sequence length="76" mass="8250">METEEITMKKRMIALPFALSTALLLGACGDNDDDLDDVEVNDPMLEDDGENDIGVPDDENEEEVDEGTDSSESSTP</sequence>
<feature type="region of interest" description="Disordered" evidence="1">
    <location>
        <begin position="28"/>
        <end position="76"/>
    </location>
</feature>
<evidence type="ECO:0000256" key="1">
    <source>
        <dbReference type="SAM" id="MobiDB-lite"/>
    </source>
</evidence>
<name>A0A544TAZ5_9BACI</name>
<proteinExistence type="predicted"/>
<evidence type="ECO:0000313" key="3">
    <source>
        <dbReference type="Proteomes" id="UP000317316"/>
    </source>
</evidence>
<comment type="caution">
    <text evidence="2">The sequence shown here is derived from an EMBL/GenBank/DDBJ whole genome shotgun (WGS) entry which is preliminary data.</text>
</comment>
<keyword evidence="3" id="KW-1185">Reference proteome</keyword>
<feature type="compositionally biased region" description="Acidic residues" evidence="1">
    <location>
        <begin position="30"/>
        <end position="69"/>
    </location>
</feature>
<dbReference type="Proteomes" id="UP000317316">
    <property type="component" value="Unassembled WGS sequence"/>
</dbReference>
<protein>
    <submittedName>
        <fullName evidence="2">Uncharacterized protein</fullName>
    </submittedName>
</protein>
<dbReference type="EMBL" id="VDGH01000004">
    <property type="protein sequence ID" value="TQR14538.1"/>
    <property type="molecule type" value="Genomic_DNA"/>
</dbReference>
<accession>A0A544TAZ5</accession>
<evidence type="ECO:0000313" key="2">
    <source>
        <dbReference type="EMBL" id="TQR14538.1"/>
    </source>
</evidence>
<reference evidence="2 3" key="1">
    <citation type="submission" date="2019-05" db="EMBL/GenBank/DDBJ databases">
        <title>Psychrobacillus vulpis sp. nov., a new species isolated from feces of a red fox that inhabits in The Tablas de Daimiel Natural Park, Albacete, Spain.</title>
        <authorList>
            <person name="Rodriguez M."/>
            <person name="Reina J.C."/>
            <person name="Bejar V."/>
            <person name="Llamas I."/>
        </authorList>
    </citation>
    <scope>NUCLEOTIDE SEQUENCE [LARGE SCALE GENOMIC DNA]</scope>
    <source>
        <strain evidence="2 3">NEAU-3TGS17</strain>
    </source>
</reference>
<organism evidence="2 3">
    <name type="scientific">Psychrobacillus lasiicapitis</name>
    <dbReference type="NCBI Taxonomy" id="1636719"/>
    <lineage>
        <taxon>Bacteria</taxon>
        <taxon>Bacillati</taxon>
        <taxon>Bacillota</taxon>
        <taxon>Bacilli</taxon>
        <taxon>Bacillales</taxon>
        <taxon>Bacillaceae</taxon>
        <taxon>Psychrobacillus</taxon>
    </lineage>
</organism>